<organism evidence="2 3">
    <name type="scientific">Chlorogloeopsis fritschii PCC 6912</name>
    <dbReference type="NCBI Taxonomy" id="211165"/>
    <lineage>
        <taxon>Bacteria</taxon>
        <taxon>Bacillati</taxon>
        <taxon>Cyanobacteriota</taxon>
        <taxon>Cyanophyceae</taxon>
        <taxon>Nostocales</taxon>
        <taxon>Chlorogloeopsidaceae</taxon>
        <taxon>Chlorogloeopsis</taxon>
    </lineage>
</organism>
<evidence type="ECO:0000313" key="3">
    <source>
        <dbReference type="Proteomes" id="UP000268857"/>
    </source>
</evidence>
<accession>A0A3S0YBG1</accession>
<dbReference type="Gene3D" id="3.30.460.10">
    <property type="entry name" value="Beta Polymerase, domain 2"/>
    <property type="match status" value="1"/>
</dbReference>
<dbReference type="InterPro" id="IPR043519">
    <property type="entry name" value="NT_sf"/>
</dbReference>
<name>A0A3S0YBG1_CHLFR</name>
<dbReference type="CDD" id="cd05403">
    <property type="entry name" value="NT_KNTase_like"/>
    <property type="match status" value="1"/>
</dbReference>
<gene>
    <name evidence="2" type="ORF">PCC6912_28640</name>
</gene>
<feature type="domain" description="Polymerase nucleotidyl transferase" evidence="1">
    <location>
        <begin position="13"/>
        <end position="46"/>
    </location>
</feature>
<reference evidence="2 3" key="1">
    <citation type="journal article" date="2019" name="Genome Biol. Evol.">
        <title>Day and night: Metabolic profiles and evolutionary relationships of six axenic non-marine cyanobacteria.</title>
        <authorList>
            <person name="Will S.E."/>
            <person name="Henke P."/>
            <person name="Boedeker C."/>
            <person name="Huang S."/>
            <person name="Brinkmann H."/>
            <person name="Rohde M."/>
            <person name="Jarek M."/>
            <person name="Friedl T."/>
            <person name="Seufert S."/>
            <person name="Schumacher M."/>
            <person name="Overmann J."/>
            <person name="Neumann-Schaal M."/>
            <person name="Petersen J."/>
        </authorList>
    </citation>
    <scope>NUCLEOTIDE SEQUENCE [LARGE SCALE GENOMIC DNA]</scope>
    <source>
        <strain evidence="2 3">PCC 6912</strain>
    </source>
</reference>
<dbReference type="EMBL" id="RSCJ01000010">
    <property type="protein sequence ID" value="RUR80842.1"/>
    <property type="molecule type" value="Genomic_DNA"/>
</dbReference>
<dbReference type="RefSeq" id="WP_016878570.1">
    <property type="nucleotide sequence ID" value="NZ_CP170746.1"/>
</dbReference>
<dbReference type="Pfam" id="PF01909">
    <property type="entry name" value="NTP_transf_2"/>
    <property type="match status" value="1"/>
</dbReference>
<proteinExistence type="predicted"/>
<comment type="caution">
    <text evidence="2">The sequence shown here is derived from an EMBL/GenBank/DDBJ whole genome shotgun (WGS) entry which is preliminary data.</text>
</comment>
<dbReference type="InterPro" id="IPR002934">
    <property type="entry name" value="Polymerase_NTP_transf_dom"/>
</dbReference>
<dbReference type="Proteomes" id="UP000268857">
    <property type="component" value="Unassembled WGS sequence"/>
</dbReference>
<dbReference type="STRING" id="211165.GCA_000317285_02433"/>
<dbReference type="GO" id="GO:0016779">
    <property type="term" value="F:nucleotidyltransferase activity"/>
    <property type="evidence" value="ECO:0007669"/>
    <property type="project" value="InterPro"/>
</dbReference>
<evidence type="ECO:0000259" key="1">
    <source>
        <dbReference type="Pfam" id="PF01909"/>
    </source>
</evidence>
<sequence length="56" mass="6489">MNIYELLESKREEILQSAAKHGAYNIRIFGSIARREADANSDVDFLEWNLEEAFLT</sequence>
<dbReference type="AlphaFoldDB" id="A0A3S0YBG1"/>
<keyword evidence="3" id="KW-1185">Reference proteome</keyword>
<dbReference type="SUPFAM" id="SSF81301">
    <property type="entry name" value="Nucleotidyltransferase"/>
    <property type="match status" value="1"/>
</dbReference>
<evidence type="ECO:0000313" key="2">
    <source>
        <dbReference type="EMBL" id="RUR80842.1"/>
    </source>
</evidence>
<protein>
    <recommendedName>
        <fullName evidence="1">Polymerase nucleotidyl transferase domain-containing protein</fullName>
    </recommendedName>
</protein>